<comment type="caution">
    <text evidence="2">The sequence shown here is derived from an EMBL/GenBank/DDBJ whole genome shotgun (WGS) entry which is preliminary data.</text>
</comment>
<dbReference type="InterPro" id="IPR054252">
    <property type="entry name" value="Pam3_gp18"/>
</dbReference>
<organism evidence="2 3">
    <name type="scientific">Gellertiella hungarica</name>
    <dbReference type="NCBI Taxonomy" id="1572859"/>
    <lineage>
        <taxon>Bacteria</taxon>
        <taxon>Pseudomonadati</taxon>
        <taxon>Pseudomonadota</taxon>
        <taxon>Alphaproteobacteria</taxon>
        <taxon>Hyphomicrobiales</taxon>
        <taxon>Rhizobiaceae</taxon>
        <taxon>Gellertiella</taxon>
    </lineage>
</organism>
<name>A0A7W6J435_9HYPH</name>
<evidence type="ECO:0000259" key="1">
    <source>
        <dbReference type="Pfam" id="PF22479"/>
    </source>
</evidence>
<sequence length="107" mass="11379">MNRFRIANHADQQFSTIISGRRVTIRLRFNLTSSRWSFDLSLDDLPVLHGRRVVTGVDLLAPFGLGIGLLFAAALTPGAVPDRAGLAGGTVGLFSATEAEATEARAA</sequence>
<keyword evidence="3" id="KW-1185">Reference proteome</keyword>
<gene>
    <name evidence="2" type="ORF">GGR23_000853</name>
</gene>
<dbReference type="Proteomes" id="UP000528286">
    <property type="component" value="Unassembled WGS sequence"/>
</dbReference>
<reference evidence="2 3" key="1">
    <citation type="submission" date="2020-08" db="EMBL/GenBank/DDBJ databases">
        <title>Genomic Encyclopedia of Type Strains, Phase IV (KMG-IV): sequencing the most valuable type-strain genomes for metagenomic binning, comparative biology and taxonomic classification.</title>
        <authorList>
            <person name="Goeker M."/>
        </authorList>
    </citation>
    <scope>NUCLEOTIDE SEQUENCE [LARGE SCALE GENOMIC DNA]</scope>
    <source>
        <strain evidence="2 3">DSM 29853</strain>
    </source>
</reference>
<proteinExistence type="predicted"/>
<evidence type="ECO:0000313" key="3">
    <source>
        <dbReference type="Proteomes" id="UP000528286"/>
    </source>
</evidence>
<dbReference type="AlphaFoldDB" id="A0A7W6J435"/>
<protein>
    <recommendedName>
        <fullName evidence="1">Cyanophage baseplate Pam3 plug gp18 domain-containing protein</fullName>
    </recommendedName>
</protein>
<dbReference type="EMBL" id="JACIEZ010000001">
    <property type="protein sequence ID" value="MBB4063692.1"/>
    <property type="molecule type" value="Genomic_DNA"/>
</dbReference>
<dbReference type="Pfam" id="PF22479">
    <property type="entry name" value="Pam3_gp18"/>
    <property type="match status" value="1"/>
</dbReference>
<dbReference type="RefSeq" id="WP_382340260.1">
    <property type="nucleotide sequence ID" value="NZ_JACIEZ010000001.1"/>
</dbReference>
<accession>A0A7W6J435</accession>
<evidence type="ECO:0000313" key="2">
    <source>
        <dbReference type="EMBL" id="MBB4063692.1"/>
    </source>
</evidence>
<feature type="domain" description="Cyanophage baseplate Pam3 plug gp18" evidence="1">
    <location>
        <begin position="2"/>
        <end position="95"/>
    </location>
</feature>